<keyword evidence="2" id="KW-1185">Reference proteome</keyword>
<organism evidence="1 2">
    <name type="scientific">Roseovarius rhodophyticola</name>
    <dbReference type="NCBI Taxonomy" id="3080827"/>
    <lineage>
        <taxon>Bacteria</taxon>
        <taxon>Pseudomonadati</taxon>
        <taxon>Pseudomonadota</taxon>
        <taxon>Alphaproteobacteria</taxon>
        <taxon>Rhodobacterales</taxon>
        <taxon>Roseobacteraceae</taxon>
        <taxon>Roseovarius</taxon>
    </lineage>
</organism>
<reference evidence="1 2" key="1">
    <citation type="submission" date="2024-02" db="EMBL/GenBank/DDBJ databases">
        <title>Roseovarius strain W115 nov., isolated from a marine algae.</title>
        <authorList>
            <person name="Lee M.W."/>
            <person name="Lee J.K."/>
            <person name="Kim J.M."/>
            <person name="Choi D.G."/>
            <person name="Baek J.H."/>
            <person name="Bayburt H."/>
            <person name="Jung J.J."/>
            <person name="Han D.M."/>
            <person name="Jeon C.O."/>
        </authorList>
    </citation>
    <scope>NUCLEOTIDE SEQUENCE [LARGE SCALE GENOMIC DNA]</scope>
    <source>
        <strain evidence="1 2">W115</strain>
    </source>
</reference>
<gene>
    <name evidence="1" type="ORF">RZS32_012820</name>
</gene>
<dbReference type="EMBL" id="CP146606">
    <property type="protein sequence ID" value="WYK17292.1"/>
    <property type="molecule type" value="Genomic_DNA"/>
</dbReference>
<protein>
    <recommendedName>
        <fullName evidence="3">Phosphatidate cytidylyltransferase</fullName>
    </recommendedName>
</protein>
<evidence type="ECO:0000313" key="1">
    <source>
        <dbReference type="EMBL" id="WYK17292.1"/>
    </source>
</evidence>
<evidence type="ECO:0008006" key="3">
    <source>
        <dbReference type="Google" id="ProtNLM"/>
    </source>
</evidence>
<evidence type="ECO:0000313" key="2">
    <source>
        <dbReference type="Proteomes" id="UP001281305"/>
    </source>
</evidence>
<sequence>MTDDVTLKKLRAVFAAEQRPLSQPATKMAQAIEARHGDAVIALVFYGSALRESDDPDKMLDFYVVVKDYRSVYPNPFLRFATALLPPGVHFLQVNTDDGHRLRAKYAIVSEAGFHRRVSGGLETMLWARFVQPSLIHARSAEIRDKIIASFAMGCAHFYRQTAPLITDKSQSVWTRGLAESYRTELRPERPFARAAEIVARNKERYAALTEILSEELRSPSPMSHRLCTAKWWLRRMTGKPRGALRVLKAALTFDAGLDYLLEKVGSHSGVEIELSDAAHRHPILYSPVIAWRLYRAGAFR</sequence>
<accession>A0ABZ2TC55</accession>
<dbReference type="Proteomes" id="UP001281305">
    <property type="component" value="Chromosome"/>
</dbReference>
<name>A0ABZ2TC55_9RHOB</name>
<proteinExistence type="predicted"/>
<dbReference type="RefSeq" id="WP_317057364.1">
    <property type="nucleotide sequence ID" value="NZ_CP146606.1"/>
</dbReference>